<dbReference type="RefSeq" id="WP_160978032.1">
    <property type="nucleotide sequence ID" value="NZ_WVHK01000018.1"/>
</dbReference>
<evidence type="ECO:0000256" key="8">
    <source>
        <dbReference type="ARBA" id="ARBA00023326"/>
    </source>
</evidence>
<dbReference type="SUPFAM" id="SSF51445">
    <property type="entry name" value="(Trans)glycosidases"/>
    <property type="match status" value="1"/>
</dbReference>
<name>A0A6I4YG32_9DEIO</name>
<evidence type="ECO:0000256" key="3">
    <source>
        <dbReference type="ARBA" id="ARBA00022651"/>
    </source>
</evidence>
<dbReference type="PROSITE" id="PS51760">
    <property type="entry name" value="GH10_2"/>
    <property type="match status" value="1"/>
</dbReference>
<comment type="catalytic activity">
    <reaction evidence="1 9">
        <text>Endohydrolysis of (1-&gt;4)-beta-D-xylosidic linkages in xylans.</text>
        <dbReference type="EC" id="3.2.1.8"/>
    </reaction>
</comment>
<protein>
    <recommendedName>
        <fullName evidence="9">Beta-xylanase</fullName>
        <ecNumber evidence="9">3.2.1.8</ecNumber>
    </recommendedName>
</protein>
<gene>
    <name evidence="13" type="ORF">GLX28_07045</name>
</gene>
<dbReference type="Gene3D" id="3.20.20.80">
    <property type="entry name" value="Glycosidases"/>
    <property type="match status" value="1"/>
</dbReference>
<evidence type="ECO:0000259" key="12">
    <source>
        <dbReference type="PROSITE" id="PS51760"/>
    </source>
</evidence>
<comment type="caution">
    <text evidence="13">The sequence shown here is derived from an EMBL/GenBank/DDBJ whole genome shotgun (WGS) entry which is preliminary data.</text>
</comment>
<evidence type="ECO:0000256" key="1">
    <source>
        <dbReference type="ARBA" id="ARBA00000681"/>
    </source>
</evidence>
<dbReference type="GO" id="GO:0045493">
    <property type="term" value="P:xylan catabolic process"/>
    <property type="evidence" value="ECO:0007669"/>
    <property type="project" value="UniProtKB-KW"/>
</dbReference>
<feature type="chain" id="PRO_5026174970" description="Beta-xylanase" evidence="11">
    <location>
        <begin position="20"/>
        <end position="356"/>
    </location>
</feature>
<evidence type="ECO:0000256" key="11">
    <source>
        <dbReference type="SAM" id="SignalP"/>
    </source>
</evidence>
<evidence type="ECO:0000256" key="2">
    <source>
        <dbReference type="ARBA" id="ARBA00007495"/>
    </source>
</evidence>
<dbReference type="PANTHER" id="PTHR31490">
    <property type="entry name" value="GLYCOSYL HYDROLASE"/>
    <property type="match status" value="1"/>
</dbReference>
<keyword evidence="4 11" id="KW-0732">Signal</keyword>
<keyword evidence="7 9" id="KW-0326">Glycosidase</keyword>
<dbReference type="InterPro" id="IPR044846">
    <property type="entry name" value="GH10"/>
</dbReference>
<keyword evidence="8 9" id="KW-0624">Polysaccharide degradation</keyword>
<evidence type="ECO:0000256" key="10">
    <source>
        <dbReference type="SAM" id="MobiDB-lite"/>
    </source>
</evidence>
<evidence type="ECO:0000256" key="6">
    <source>
        <dbReference type="ARBA" id="ARBA00023277"/>
    </source>
</evidence>
<reference evidence="13 14" key="1">
    <citation type="submission" date="2019-11" db="EMBL/GenBank/DDBJ databases">
        <title>Genome sequence of Deinococcus xianganensis Y35, AI-2 producing algicidal bacterium, isolated from lake water.</title>
        <authorList>
            <person name="Li Y."/>
        </authorList>
    </citation>
    <scope>NUCLEOTIDE SEQUENCE [LARGE SCALE GENOMIC DNA]</scope>
    <source>
        <strain evidence="13 14">Y35</strain>
    </source>
</reference>
<dbReference type="EMBL" id="WVHK01000018">
    <property type="protein sequence ID" value="MXV19390.1"/>
    <property type="molecule type" value="Genomic_DNA"/>
</dbReference>
<keyword evidence="14" id="KW-1185">Reference proteome</keyword>
<feature type="domain" description="GH10" evidence="12">
    <location>
        <begin position="50"/>
        <end position="351"/>
    </location>
</feature>
<dbReference type="Pfam" id="PF00331">
    <property type="entry name" value="Glyco_hydro_10"/>
    <property type="match status" value="1"/>
</dbReference>
<feature type="signal peptide" evidence="11">
    <location>
        <begin position="1"/>
        <end position="19"/>
    </location>
</feature>
<dbReference type="SMART" id="SM00633">
    <property type="entry name" value="Glyco_10"/>
    <property type="match status" value="1"/>
</dbReference>
<evidence type="ECO:0000256" key="5">
    <source>
        <dbReference type="ARBA" id="ARBA00022801"/>
    </source>
</evidence>
<dbReference type="Proteomes" id="UP000430519">
    <property type="component" value="Unassembled WGS sequence"/>
</dbReference>
<feature type="region of interest" description="Disordered" evidence="10">
    <location>
        <begin position="22"/>
        <end position="51"/>
    </location>
</feature>
<sequence>MPRTLRSLLAALLLSTALAGGGGPASSPGAPNSGGPSRSAPTLNGPTLKGSAPPGLRVGAAVSAALFEDPAYAALVAREFSSVTPENAMKWQATEANEGTFVYGLADAIVTWATRHGIAVRGHTLIWHDSAPGWLYQIRDAARMRQVMGAHIRALMTHYPQVTTWDVVNEAVSDAPGHPLRANSPFAVAGPDYIAHAFREAHAANPQARLYYNDYSADGINGKSDAIYALLRDLLAQGVPIHGVGFQAHLDETYDVTASRVTENLRRFRALGLDVHLTEVDVTLRGPPTPDALKRQARVYHDLLTACRAAGCSNFTLWGVTDLSSWRAAAYPLPFDDDGRPKPAHAALIAALRGPP</sequence>
<keyword evidence="3 13" id="KW-0858">Xylan degradation</keyword>
<dbReference type="PRINTS" id="PR00134">
    <property type="entry name" value="GLHYDRLASE10"/>
</dbReference>
<dbReference type="InterPro" id="IPR017853">
    <property type="entry name" value="GH"/>
</dbReference>
<comment type="similarity">
    <text evidence="2 9">Belongs to the glycosyl hydrolase 10 (cellulase F) family.</text>
</comment>
<keyword evidence="6 9" id="KW-0119">Carbohydrate metabolism</keyword>
<dbReference type="GO" id="GO:0031176">
    <property type="term" value="F:endo-1,4-beta-xylanase activity"/>
    <property type="evidence" value="ECO:0007669"/>
    <property type="project" value="UniProtKB-EC"/>
</dbReference>
<keyword evidence="5 9" id="KW-0378">Hydrolase</keyword>
<organism evidence="13 14">
    <name type="scientific">Deinococcus xianganensis</name>
    <dbReference type="NCBI Taxonomy" id="1507289"/>
    <lineage>
        <taxon>Bacteria</taxon>
        <taxon>Thermotogati</taxon>
        <taxon>Deinococcota</taxon>
        <taxon>Deinococci</taxon>
        <taxon>Deinococcales</taxon>
        <taxon>Deinococcaceae</taxon>
        <taxon>Deinococcus</taxon>
    </lineage>
</organism>
<proteinExistence type="inferred from homology"/>
<dbReference type="EC" id="3.2.1.8" evidence="9"/>
<evidence type="ECO:0000313" key="13">
    <source>
        <dbReference type="EMBL" id="MXV19390.1"/>
    </source>
</evidence>
<evidence type="ECO:0000313" key="14">
    <source>
        <dbReference type="Proteomes" id="UP000430519"/>
    </source>
</evidence>
<accession>A0A6I4YG32</accession>
<evidence type="ECO:0000256" key="9">
    <source>
        <dbReference type="RuleBase" id="RU361174"/>
    </source>
</evidence>
<dbReference type="PANTHER" id="PTHR31490:SF88">
    <property type="entry name" value="BETA-XYLANASE"/>
    <property type="match status" value="1"/>
</dbReference>
<evidence type="ECO:0000256" key="4">
    <source>
        <dbReference type="ARBA" id="ARBA00022729"/>
    </source>
</evidence>
<feature type="compositionally biased region" description="Low complexity" evidence="10">
    <location>
        <begin position="25"/>
        <end position="41"/>
    </location>
</feature>
<dbReference type="AlphaFoldDB" id="A0A6I4YG32"/>
<dbReference type="InterPro" id="IPR001000">
    <property type="entry name" value="GH10_dom"/>
</dbReference>
<evidence type="ECO:0000256" key="7">
    <source>
        <dbReference type="ARBA" id="ARBA00023295"/>
    </source>
</evidence>